<dbReference type="Pfam" id="PF05617">
    <property type="entry name" value="Prolamin_like"/>
    <property type="match status" value="1"/>
</dbReference>
<evidence type="ECO:0000313" key="5">
    <source>
        <dbReference type="Proteomes" id="UP000187203"/>
    </source>
</evidence>
<dbReference type="PANTHER" id="PTHR31951:SF22">
    <property type="entry name" value="ECA1 GAMETOGENESIS RELATED FAMILY"/>
    <property type="match status" value="1"/>
</dbReference>
<evidence type="ECO:0000256" key="2">
    <source>
        <dbReference type="SAM" id="SignalP"/>
    </source>
</evidence>
<gene>
    <name evidence="4" type="ORF">COLO4_06584</name>
</gene>
<keyword evidence="5" id="KW-1185">Reference proteome</keyword>
<dbReference type="OrthoDB" id="973137at2759"/>
<dbReference type="Proteomes" id="UP000187203">
    <property type="component" value="Unassembled WGS sequence"/>
</dbReference>
<evidence type="ECO:0000259" key="3">
    <source>
        <dbReference type="Pfam" id="PF05617"/>
    </source>
</evidence>
<keyword evidence="1 2" id="KW-0732">Signal</keyword>
<feature type="signal peptide" evidence="2">
    <location>
        <begin position="1"/>
        <end position="23"/>
    </location>
</feature>
<reference evidence="5" key="1">
    <citation type="submission" date="2013-09" db="EMBL/GenBank/DDBJ databases">
        <title>Corchorus olitorius genome sequencing.</title>
        <authorList>
            <person name="Alam M."/>
            <person name="Haque M.S."/>
            <person name="Islam M.S."/>
            <person name="Emdad E.M."/>
            <person name="Islam M.M."/>
            <person name="Ahmed B."/>
            <person name="Halim A."/>
            <person name="Hossen Q.M.M."/>
            <person name="Hossain M.Z."/>
            <person name="Ahmed R."/>
            <person name="Khan M.M."/>
            <person name="Islam R."/>
            <person name="Rashid M.M."/>
            <person name="Khan S.A."/>
            <person name="Rahman M.S."/>
            <person name="Alam M."/>
            <person name="Yahiya A.S."/>
            <person name="Khan M.S."/>
            <person name="Azam M.S."/>
            <person name="Haque T."/>
            <person name="Lashkar M.Z.H."/>
            <person name="Akhand A.I."/>
            <person name="Morshed G."/>
            <person name="Roy S."/>
            <person name="Uddin K.S."/>
            <person name="Rabeya T."/>
            <person name="Hossain A.S."/>
            <person name="Chowdhury A."/>
            <person name="Snigdha A.R."/>
            <person name="Mortoza M.S."/>
            <person name="Matin S.A."/>
            <person name="Hoque S.M.E."/>
            <person name="Islam M.K."/>
            <person name="Roy D.K."/>
            <person name="Haider R."/>
            <person name="Moosa M.M."/>
            <person name="Elias S.M."/>
            <person name="Hasan A.M."/>
            <person name="Jahan S."/>
            <person name="Shafiuddin M."/>
            <person name="Mahmood N."/>
            <person name="Shommy N.S."/>
        </authorList>
    </citation>
    <scope>NUCLEOTIDE SEQUENCE [LARGE SCALE GENOMIC DNA]</scope>
    <source>
        <strain evidence="5">cv. O-4</strain>
    </source>
</reference>
<dbReference type="EMBL" id="AWUE01012788">
    <property type="protein sequence ID" value="OMP08320.1"/>
    <property type="molecule type" value="Genomic_DNA"/>
</dbReference>
<accession>A0A1R3KML5</accession>
<dbReference type="AlphaFoldDB" id="A0A1R3KML5"/>
<proteinExistence type="predicted"/>
<organism evidence="4 5">
    <name type="scientific">Corchorus olitorius</name>
    <dbReference type="NCBI Taxonomy" id="93759"/>
    <lineage>
        <taxon>Eukaryota</taxon>
        <taxon>Viridiplantae</taxon>
        <taxon>Streptophyta</taxon>
        <taxon>Embryophyta</taxon>
        <taxon>Tracheophyta</taxon>
        <taxon>Spermatophyta</taxon>
        <taxon>Magnoliopsida</taxon>
        <taxon>eudicotyledons</taxon>
        <taxon>Gunneridae</taxon>
        <taxon>Pentapetalae</taxon>
        <taxon>rosids</taxon>
        <taxon>malvids</taxon>
        <taxon>Malvales</taxon>
        <taxon>Malvaceae</taxon>
        <taxon>Grewioideae</taxon>
        <taxon>Apeibeae</taxon>
        <taxon>Corchorus</taxon>
    </lineage>
</organism>
<dbReference type="InterPro" id="IPR008502">
    <property type="entry name" value="Prolamin-like"/>
</dbReference>
<evidence type="ECO:0000313" key="4">
    <source>
        <dbReference type="EMBL" id="OMP08320.1"/>
    </source>
</evidence>
<comment type="caution">
    <text evidence="4">The sequence shown here is derived from an EMBL/GenBank/DDBJ whole genome shotgun (WGS) entry which is preliminary data.</text>
</comment>
<feature type="chain" id="PRO_5013385887" description="Prolamin-like domain-containing protein" evidence="2">
    <location>
        <begin position="24"/>
        <end position="115"/>
    </location>
</feature>
<evidence type="ECO:0000256" key="1">
    <source>
        <dbReference type="ARBA" id="ARBA00022729"/>
    </source>
</evidence>
<sequence>MASLNVYVALAVLFIVASGTVMAREVDIIKANTCEDKSKMSLHCVNEVFTSVFKTGNVCDDCCHELVKLGDVCHQALVERTLNNPIYKKNDTSVILSKAAQVWNKCTDVSPSPSP</sequence>
<name>A0A1R3KML5_9ROSI</name>
<feature type="domain" description="Prolamin-like" evidence="3">
    <location>
        <begin position="34"/>
        <end position="106"/>
    </location>
</feature>
<dbReference type="PANTHER" id="PTHR31951">
    <property type="entry name" value="BIFUNCTIONAL INHIBITOR/LIPID-TRANSFER PROTEIN/SEED STORAGE 2S ALBUMIN SUPERFAMILY PROTEIN-RELATED"/>
    <property type="match status" value="1"/>
</dbReference>
<protein>
    <recommendedName>
        <fullName evidence="3">Prolamin-like domain-containing protein</fullName>
    </recommendedName>
</protein>